<comment type="caution">
    <text evidence="3">The sequence shown here is derived from an EMBL/GenBank/DDBJ whole genome shotgun (WGS) entry which is preliminary data.</text>
</comment>
<gene>
    <name evidence="3" type="ORF">M8006_17340</name>
</gene>
<dbReference type="Pfam" id="PF13649">
    <property type="entry name" value="Methyltransf_25"/>
    <property type="match status" value="1"/>
</dbReference>
<accession>A0ABT0SV57</accession>
<dbReference type="EMBL" id="JAMJPJ010000057">
    <property type="protein sequence ID" value="MCL7931719.1"/>
    <property type="molecule type" value="Genomic_DNA"/>
</dbReference>
<dbReference type="SUPFAM" id="SSF53335">
    <property type="entry name" value="S-adenosyl-L-methionine-dependent methyltransferases"/>
    <property type="match status" value="1"/>
</dbReference>
<keyword evidence="4" id="KW-1185">Reference proteome</keyword>
<dbReference type="CDD" id="cd02440">
    <property type="entry name" value="AdoMet_MTases"/>
    <property type="match status" value="1"/>
</dbReference>
<feature type="domain" description="Methyltransferase" evidence="2">
    <location>
        <begin position="68"/>
        <end position="164"/>
    </location>
</feature>
<evidence type="ECO:0000313" key="3">
    <source>
        <dbReference type="EMBL" id="MCL7931719.1"/>
    </source>
</evidence>
<name>A0ABT0SV57_9GAMM</name>
<dbReference type="GO" id="GO:0008168">
    <property type="term" value="F:methyltransferase activity"/>
    <property type="evidence" value="ECO:0007669"/>
    <property type="project" value="UniProtKB-KW"/>
</dbReference>
<dbReference type="Proteomes" id="UP001165308">
    <property type="component" value="Unassembled WGS sequence"/>
</dbReference>
<dbReference type="RefSeq" id="WP_250084419.1">
    <property type="nucleotide sequence ID" value="NZ_JAMJPJ010000057.1"/>
</dbReference>
<dbReference type="PANTHER" id="PTHR43861">
    <property type="entry name" value="TRANS-ACONITATE 2-METHYLTRANSFERASE-RELATED"/>
    <property type="match status" value="1"/>
</dbReference>
<proteinExistence type="predicted"/>
<dbReference type="Gene3D" id="3.40.50.150">
    <property type="entry name" value="Vaccinia Virus protein VP39"/>
    <property type="match status" value="1"/>
</dbReference>
<sequence length="248" mass="28349">MPTAENIERKVIHNAGDGIEIKSARWTFGSDVAQKFDSHVGKSVPLYHCGHDLTVKLSDFFIKPGSTVYELGCSTGTLLSRIAERHGDQEETRFIGLDVEPNMVSFANNKYGDTSNMFFQTCRVEEHEFDKTDFITSHYTMQFLAPKYRQNVFNNIYEALEWGGAFVLFEKVRASDARFQDIFSTLYSEFKIDNGYELDEVLSKTLSLKGVLEPFTSEANCDFMRRAGFTDIIPIQKYLCFEGWLAIK</sequence>
<reference evidence="3" key="1">
    <citation type="submission" date="2022-05" db="EMBL/GenBank/DDBJ databases">
        <title>Halomonas geminus sp. nov. and Halomonas llamarensis sp. nov. isolated from high-altitude salars of the Atacama Desert.</title>
        <authorList>
            <person name="Hintersatz C."/>
            <person name="Rojas L.A."/>
            <person name="Wei T.-S."/>
            <person name="Kutschke S."/>
            <person name="Lehmann F."/>
            <person name="Jain R."/>
            <person name="Pollmann K."/>
        </authorList>
    </citation>
    <scope>NUCLEOTIDE SEQUENCE</scope>
    <source>
        <strain evidence="3">ATCHA</strain>
    </source>
</reference>
<keyword evidence="3" id="KW-0489">Methyltransferase</keyword>
<dbReference type="PANTHER" id="PTHR43861:SF2">
    <property type="entry name" value="CARBOXY-S-ADENOSYL-L-METHIONINE SYNTHASE"/>
    <property type="match status" value="1"/>
</dbReference>
<dbReference type="InterPro" id="IPR041698">
    <property type="entry name" value="Methyltransf_25"/>
</dbReference>
<keyword evidence="1" id="KW-0808">Transferase</keyword>
<evidence type="ECO:0000313" key="4">
    <source>
        <dbReference type="Proteomes" id="UP001165308"/>
    </source>
</evidence>
<dbReference type="InterPro" id="IPR029063">
    <property type="entry name" value="SAM-dependent_MTases_sf"/>
</dbReference>
<evidence type="ECO:0000259" key="2">
    <source>
        <dbReference type="Pfam" id="PF13649"/>
    </source>
</evidence>
<dbReference type="GO" id="GO:0032259">
    <property type="term" value="P:methylation"/>
    <property type="evidence" value="ECO:0007669"/>
    <property type="project" value="UniProtKB-KW"/>
</dbReference>
<evidence type="ECO:0000256" key="1">
    <source>
        <dbReference type="ARBA" id="ARBA00022679"/>
    </source>
</evidence>
<organism evidence="3 4">
    <name type="scientific">Halomonas llamarensis</name>
    <dbReference type="NCBI Taxonomy" id="2945104"/>
    <lineage>
        <taxon>Bacteria</taxon>
        <taxon>Pseudomonadati</taxon>
        <taxon>Pseudomonadota</taxon>
        <taxon>Gammaproteobacteria</taxon>
        <taxon>Oceanospirillales</taxon>
        <taxon>Halomonadaceae</taxon>
        <taxon>Halomonas</taxon>
    </lineage>
</organism>
<protein>
    <submittedName>
        <fullName evidence="3">Methyltransferase domain-containing protein</fullName>
    </submittedName>
</protein>